<evidence type="ECO:0000256" key="5">
    <source>
        <dbReference type="ARBA" id="ARBA00022737"/>
    </source>
</evidence>
<feature type="domain" description="FAD-binding PCMH-type" evidence="10">
    <location>
        <begin position="45"/>
        <end position="226"/>
    </location>
</feature>
<evidence type="ECO:0000259" key="10">
    <source>
        <dbReference type="PROSITE" id="PS51387"/>
    </source>
</evidence>
<dbReference type="OrthoDB" id="881013at2759"/>
<accession>A0A8K0I3Y3</accession>
<proteinExistence type="inferred from homology"/>
<comment type="similarity">
    <text evidence="2">Belongs to the oxygen-dependent FAD-linked oxidoreductase family.</text>
</comment>
<keyword evidence="5" id="KW-0677">Repeat</keyword>
<dbReference type="PANTHER" id="PTHR47926">
    <property type="entry name" value="PENTATRICOPEPTIDE REPEAT-CONTAINING PROTEIN"/>
    <property type="match status" value="1"/>
</dbReference>
<keyword evidence="6" id="KW-0274">FAD</keyword>
<feature type="repeat" description="PPR" evidence="9">
    <location>
        <begin position="499"/>
        <end position="533"/>
    </location>
</feature>
<evidence type="ECO:0000256" key="3">
    <source>
        <dbReference type="ARBA" id="ARBA00011928"/>
    </source>
</evidence>
<dbReference type="Pfam" id="PF20431">
    <property type="entry name" value="E_motif"/>
    <property type="match status" value="1"/>
</dbReference>
<dbReference type="Pfam" id="PF01535">
    <property type="entry name" value="PPR"/>
    <property type="match status" value="4"/>
</dbReference>
<evidence type="ECO:0000256" key="2">
    <source>
        <dbReference type="ARBA" id="ARBA00005466"/>
    </source>
</evidence>
<dbReference type="GO" id="GO:0009451">
    <property type="term" value="P:RNA modification"/>
    <property type="evidence" value="ECO:0007669"/>
    <property type="project" value="InterPro"/>
</dbReference>
<dbReference type="InterPro" id="IPR015345">
    <property type="entry name" value="Cytokinin_DH_FAD/cytokin-bd"/>
</dbReference>
<dbReference type="Proteomes" id="UP000797356">
    <property type="component" value="Chromosome 3"/>
</dbReference>
<name>A0A8K0I3Y3_COCNU</name>
<evidence type="ECO:0000313" key="12">
    <source>
        <dbReference type="Proteomes" id="UP000797356"/>
    </source>
</evidence>
<evidence type="ECO:0000256" key="1">
    <source>
        <dbReference type="ARBA" id="ARBA00001974"/>
    </source>
</evidence>
<dbReference type="AlphaFoldDB" id="A0A8K0I3Y3"/>
<dbReference type="InterPro" id="IPR016170">
    <property type="entry name" value="Cytok_DH_C_sf"/>
</dbReference>
<dbReference type="InterPro" id="IPR016164">
    <property type="entry name" value="FAD-linked_Oxase-like_C"/>
</dbReference>
<dbReference type="GO" id="GO:0003723">
    <property type="term" value="F:RNA binding"/>
    <property type="evidence" value="ECO:0007669"/>
    <property type="project" value="InterPro"/>
</dbReference>
<dbReference type="InterPro" id="IPR002885">
    <property type="entry name" value="PPR_rpt"/>
</dbReference>
<dbReference type="Pfam" id="PF13041">
    <property type="entry name" value="PPR_2"/>
    <property type="match status" value="3"/>
</dbReference>
<keyword evidence="7" id="KW-0560">Oxidoreductase</keyword>
<organism evidence="11 12">
    <name type="scientific">Cocos nucifera</name>
    <name type="common">Coconut palm</name>
    <dbReference type="NCBI Taxonomy" id="13894"/>
    <lineage>
        <taxon>Eukaryota</taxon>
        <taxon>Viridiplantae</taxon>
        <taxon>Streptophyta</taxon>
        <taxon>Embryophyta</taxon>
        <taxon>Tracheophyta</taxon>
        <taxon>Spermatophyta</taxon>
        <taxon>Magnoliopsida</taxon>
        <taxon>Liliopsida</taxon>
        <taxon>Arecaceae</taxon>
        <taxon>Arecoideae</taxon>
        <taxon>Cocoseae</taxon>
        <taxon>Attaleinae</taxon>
        <taxon>Cocos</taxon>
    </lineage>
</organism>
<dbReference type="InterPro" id="IPR016166">
    <property type="entry name" value="FAD-bd_PCMH"/>
</dbReference>
<evidence type="ECO:0000256" key="8">
    <source>
        <dbReference type="ARBA" id="ARBA00048224"/>
    </source>
</evidence>
<dbReference type="Gene3D" id="3.40.462.10">
    <property type="entry name" value="FAD-linked oxidases, C-terminal domain"/>
    <property type="match status" value="1"/>
</dbReference>
<dbReference type="FunFam" id="1.25.40.10:FF:000344">
    <property type="entry name" value="Pentatricopeptide repeat-containing protein"/>
    <property type="match status" value="1"/>
</dbReference>
<dbReference type="InterPro" id="IPR046960">
    <property type="entry name" value="PPR_At4g14850-like_plant"/>
</dbReference>
<sequence>MSIVSQIGPRPEALPQDLLAIDIAAKLHMDSHATALVSTDFGGLTQAAPAAVFYPSSPHDIGVLVQFSYSSSRPFTVAPRGHGHSVRGQAFAPDGVVIDMASLGHGRTDRIIVHSDDSPFRYVDAGGEQLWIDVLHAALDHGLAPPSWTDYLHLTVGGTLSNGGVSGQAFRHGPQISNVYELDVVTGKGEMVTCSRDDNSELFYAVLGGLGQFGIITRARIGLEPAPQRVRWVRLIYDDFGEFTRDQERLITMISASKEMQKKGRGFDYVEGSVLVADGSLIGSWRVSRPRHPTELESSLDFLLQQCATPRQAKQIHAQLLSSSAFHHPHSAYISARLVSVYGRLGLHPDAHSVFRASPDRRSSLLWNSILRANLARGHSLEALSLYHEMRALGALPEGFTFPLVIRACAALGVPRLCSSVHNHTVSMGFQGHLHVANELIIMYGNIGRMDLARQVFDAMPLRNVVSWNTLISGCSRNHDCEAAQNIFRLMESTGFEPNPVTWTALLSAHARCRRHDEVIGLFDKMRAKGVKATAEAVAVALSVYPYVCSAALEKGKEMHSFAIRSGLEAYAFVKNSLICMYGKLGDREDAERLFSETAVKDSVSWNALISSYAAAGLSSEAYEIFARMEKTREFTPNVVSWSAVIGGFASDGMVEHSLELFRQMQQAGVAPNSVTVATVLSACAELSALRSGKELHGHSIRGLMDHNLLVANGLLNMYTKSGSLREGQSVFNRMEDKDLISWNSMIAGYGVHGFCDQALGAFSDMVRAGCEPDGITFIALLSACGHSGRVSQGRRLFDQMVDEYKIPPCVEHYSCMVDLLGRAGLLGEARLLVECMPMKPNACVWGALLNSCRIYGNTAAAEDTMARVLGLEAQATGNYMLLSNIYAACGRWEDSARVRVMTKVKGLKKSPGQSWIEVKSSVHAFSAGSALPPGAEDVYEVLEDLYQHMESDKFALDGPLLQVVVQGDWAVD</sequence>
<dbReference type="GO" id="GO:0071949">
    <property type="term" value="F:FAD binding"/>
    <property type="evidence" value="ECO:0007669"/>
    <property type="project" value="InterPro"/>
</dbReference>
<dbReference type="PROSITE" id="PS51387">
    <property type="entry name" value="FAD_PCMH"/>
    <property type="match status" value="1"/>
</dbReference>
<dbReference type="Gene3D" id="3.30.465.10">
    <property type="match status" value="1"/>
</dbReference>
<dbReference type="SUPFAM" id="SSF55103">
    <property type="entry name" value="FAD-linked oxidases, C-terminal domain"/>
    <property type="match status" value="1"/>
</dbReference>
<feature type="repeat" description="PPR" evidence="9">
    <location>
        <begin position="739"/>
        <end position="773"/>
    </location>
</feature>
<protein>
    <recommendedName>
        <fullName evidence="3">cytokinin dehydrogenase</fullName>
        <ecNumber evidence="3">1.5.99.12</ecNumber>
    </recommendedName>
</protein>
<feature type="repeat" description="PPR" evidence="9">
    <location>
        <begin position="363"/>
        <end position="397"/>
    </location>
</feature>
<dbReference type="InterPro" id="IPR006094">
    <property type="entry name" value="Oxid_FAD_bind_N"/>
</dbReference>
<dbReference type="InterPro" id="IPR006093">
    <property type="entry name" value="Oxy_OxRdtase_FAD_BS"/>
</dbReference>
<reference evidence="11" key="2">
    <citation type="submission" date="2019-07" db="EMBL/GenBank/DDBJ databases">
        <authorList>
            <person name="Yang Y."/>
            <person name="Bocs S."/>
            <person name="Baudouin L."/>
        </authorList>
    </citation>
    <scope>NUCLEOTIDE SEQUENCE</scope>
    <source>
        <tissue evidence="11">Spear leaf of Hainan Tall coconut</tissue>
    </source>
</reference>
<evidence type="ECO:0000256" key="6">
    <source>
        <dbReference type="ARBA" id="ARBA00022827"/>
    </source>
</evidence>
<dbReference type="InterPro" id="IPR016169">
    <property type="entry name" value="FAD-bd_PCMH_sub2"/>
</dbReference>
<comment type="cofactor">
    <cofactor evidence="1">
        <name>FAD</name>
        <dbReference type="ChEBI" id="CHEBI:57692"/>
    </cofactor>
</comment>
<dbReference type="Pfam" id="PF09265">
    <property type="entry name" value="Cytokin-bind"/>
    <property type="match status" value="1"/>
</dbReference>
<dbReference type="Gene3D" id="1.25.40.10">
    <property type="entry name" value="Tetratricopeptide repeat domain"/>
    <property type="match status" value="3"/>
</dbReference>
<dbReference type="PROSITE" id="PS51375">
    <property type="entry name" value="PPR"/>
    <property type="match status" value="7"/>
</dbReference>
<dbReference type="EMBL" id="CM017874">
    <property type="protein sequence ID" value="KAG1335415.1"/>
    <property type="molecule type" value="Genomic_DNA"/>
</dbReference>
<dbReference type="InterPro" id="IPR011990">
    <property type="entry name" value="TPR-like_helical_dom_sf"/>
</dbReference>
<dbReference type="SUPFAM" id="SSF56176">
    <property type="entry name" value="FAD-binding/transporter-associated domain-like"/>
    <property type="match status" value="1"/>
</dbReference>
<dbReference type="InterPro" id="IPR016167">
    <property type="entry name" value="FAD-bd_PCMH_sub1"/>
</dbReference>
<gene>
    <name evidence="11" type="ORF">COCNU_03G015340</name>
</gene>
<evidence type="ECO:0000256" key="7">
    <source>
        <dbReference type="ARBA" id="ARBA00023002"/>
    </source>
</evidence>
<dbReference type="PANTHER" id="PTHR47926:SF389">
    <property type="entry name" value="PENTATRICOPEPTIDE PROTEIN-RELATED"/>
    <property type="match status" value="1"/>
</dbReference>
<dbReference type="InterPro" id="IPR036318">
    <property type="entry name" value="FAD-bd_PCMH-like_sf"/>
</dbReference>
<dbReference type="FunFam" id="1.25.40.10:FF:000393">
    <property type="entry name" value="Pentatricopeptide repeat-containing protein At1g20230"/>
    <property type="match status" value="1"/>
</dbReference>
<dbReference type="InterPro" id="IPR046848">
    <property type="entry name" value="E_motif"/>
</dbReference>
<dbReference type="FunFam" id="1.25.40.10:FF:000378">
    <property type="entry name" value="Pentatricopeptide repeat-containing protein mitochondrial"/>
    <property type="match status" value="1"/>
</dbReference>
<dbReference type="NCBIfam" id="TIGR00756">
    <property type="entry name" value="PPR"/>
    <property type="match status" value="6"/>
</dbReference>
<comment type="catalytic activity">
    <reaction evidence="8">
        <text>N(6)-dimethylallyladenine + A + H2O = 3-methyl-2-butenal + adenine + AH2</text>
        <dbReference type="Rhea" id="RHEA:13625"/>
        <dbReference type="ChEBI" id="CHEBI:13193"/>
        <dbReference type="ChEBI" id="CHEBI:15377"/>
        <dbReference type="ChEBI" id="CHEBI:15825"/>
        <dbReference type="ChEBI" id="CHEBI:16708"/>
        <dbReference type="ChEBI" id="CHEBI:17499"/>
        <dbReference type="ChEBI" id="CHEBI:17660"/>
        <dbReference type="EC" id="1.5.99.12"/>
    </reaction>
</comment>
<dbReference type="EC" id="1.5.99.12" evidence="3"/>
<dbReference type="GO" id="GO:0009690">
    <property type="term" value="P:cytokinin metabolic process"/>
    <property type="evidence" value="ECO:0007669"/>
    <property type="project" value="InterPro"/>
</dbReference>
<evidence type="ECO:0000313" key="11">
    <source>
        <dbReference type="EMBL" id="KAG1335415.1"/>
    </source>
</evidence>
<feature type="repeat" description="PPR" evidence="9">
    <location>
        <begin position="774"/>
        <end position="808"/>
    </location>
</feature>
<dbReference type="PROSITE" id="PS00862">
    <property type="entry name" value="OX2_COVAL_FAD"/>
    <property type="match status" value="1"/>
</dbReference>
<dbReference type="Gene3D" id="3.30.43.10">
    <property type="entry name" value="Uridine Diphospho-n-acetylenolpyruvylglucosamine Reductase, domain 2"/>
    <property type="match status" value="1"/>
</dbReference>
<evidence type="ECO:0000256" key="4">
    <source>
        <dbReference type="ARBA" id="ARBA00022630"/>
    </source>
</evidence>
<keyword evidence="12" id="KW-1185">Reference proteome</keyword>
<dbReference type="GO" id="GO:0019139">
    <property type="term" value="F:cytokinin dehydrogenase activity"/>
    <property type="evidence" value="ECO:0007669"/>
    <property type="project" value="UniProtKB-EC"/>
</dbReference>
<reference evidence="11" key="1">
    <citation type="journal article" date="2017" name="Gigascience">
        <title>The genome draft of coconut (Cocos nucifera).</title>
        <authorList>
            <person name="Xiao Y."/>
            <person name="Xu P."/>
            <person name="Fan H."/>
            <person name="Baudouin L."/>
            <person name="Xia W."/>
            <person name="Bocs S."/>
            <person name="Xu J."/>
            <person name="Li Q."/>
            <person name="Guo A."/>
            <person name="Zhou L."/>
            <person name="Li J."/>
            <person name="Wu Y."/>
            <person name="Ma Z."/>
            <person name="Armero A."/>
            <person name="Issali A.E."/>
            <person name="Liu N."/>
            <person name="Peng M."/>
            <person name="Yang Y."/>
        </authorList>
    </citation>
    <scope>NUCLEOTIDE SEQUENCE</scope>
    <source>
        <tissue evidence="11">Spear leaf of Hainan Tall coconut</tissue>
    </source>
</reference>
<dbReference type="Pfam" id="PF01565">
    <property type="entry name" value="FAD_binding_4"/>
    <property type="match status" value="1"/>
</dbReference>
<feature type="repeat" description="PPR" evidence="9">
    <location>
        <begin position="602"/>
        <end position="632"/>
    </location>
</feature>
<comment type="caution">
    <text evidence="11">The sequence shown here is derived from an EMBL/GenBank/DDBJ whole genome shotgun (WGS) entry which is preliminary data.</text>
</comment>
<feature type="repeat" description="PPR" evidence="9">
    <location>
        <begin position="464"/>
        <end position="498"/>
    </location>
</feature>
<feature type="repeat" description="PPR" evidence="9">
    <location>
        <begin position="638"/>
        <end position="672"/>
    </location>
</feature>
<evidence type="ECO:0000256" key="9">
    <source>
        <dbReference type="PROSITE-ProRule" id="PRU00708"/>
    </source>
</evidence>
<keyword evidence="4" id="KW-0285">Flavoprotein</keyword>